<dbReference type="InterPro" id="IPR036390">
    <property type="entry name" value="WH_DNA-bd_sf"/>
</dbReference>
<feature type="domain" description="HTH gntR-type" evidence="4">
    <location>
        <begin position="14"/>
        <end position="82"/>
    </location>
</feature>
<keyword evidence="1" id="KW-0805">Transcription regulation</keyword>
<evidence type="ECO:0000256" key="1">
    <source>
        <dbReference type="ARBA" id="ARBA00023015"/>
    </source>
</evidence>
<dbReference type="Pfam" id="PF07729">
    <property type="entry name" value="FCD"/>
    <property type="match status" value="1"/>
</dbReference>
<protein>
    <submittedName>
        <fullName evidence="5">GntR family transcriptional repressor for pyruvate dehydrogenase complex</fullName>
    </submittedName>
    <submittedName>
        <fullName evidence="6">Transcriptional regulator, GntR family</fullName>
    </submittedName>
</protein>
<dbReference type="Pfam" id="PF00392">
    <property type="entry name" value="GntR"/>
    <property type="match status" value="1"/>
</dbReference>
<dbReference type="AlphaFoldDB" id="A0A1M6SXM2"/>
<dbReference type="InterPro" id="IPR008920">
    <property type="entry name" value="TF_FadR/GntR_C"/>
</dbReference>
<dbReference type="SMART" id="SM00895">
    <property type="entry name" value="FCD"/>
    <property type="match status" value="1"/>
</dbReference>
<dbReference type="STRING" id="169427.SAMN05192548_102469"/>
<dbReference type="InterPro" id="IPR036388">
    <property type="entry name" value="WH-like_DNA-bd_sf"/>
</dbReference>
<dbReference type="SUPFAM" id="SSF48008">
    <property type="entry name" value="GntR ligand-binding domain-like"/>
    <property type="match status" value="1"/>
</dbReference>
<dbReference type="PANTHER" id="PTHR43537">
    <property type="entry name" value="TRANSCRIPTIONAL REGULATOR, GNTR FAMILY"/>
    <property type="match status" value="1"/>
</dbReference>
<evidence type="ECO:0000259" key="4">
    <source>
        <dbReference type="PROSITE" id="PS50949"/>
    </source>
</evidence>
<evidence type="ECO:0000313" key="8">
    <source>
        <dbReference type="Proteomes" id="UP001264340"/>
    </source>
</evidence>
<evidence type="ECO:0000256" key="3">
    <source>
        <dbReference type="ARBA" id="ARBA00023163"/>
    </source>
</evidence>
<dbReference type="SMART" id="SM00345">
    <property type="entry name" value="HTH_GNTR"/>
    <property type="match status" value="1"/>
</dbReference>
<dbReference type="Gene3D" id="1.10.10.10">
    <property type="entry name" value="Winged helix-like DNA-binding domain superfamily/Winged helix DNA-binding domain"/>
    <property type="match status" value="1"/>
</dbReference>
<evidence type="ECO:0000256" key="2">
    <source>
        <dbReference type="ARBA" id="ARBA00023125"/>
    </source>
</evidence>
<dbReference type="EMBL" id="FRAB01000024">
    <property type="protein sequence ID" value="SHK49471.1"/>
    <property type="molecule type" value="Genomic_DNA"/>
</dbReference>
<name>A0A1M6SXM2_9BURK</name>
<dbReference type="Proteomes" id="UP000184395">
    <property type="component" value="Unassembled WGS sequence"/>
</dbReference>
<reference evidence="6 7" key="1">
    <citation type="submission" date="2016-11" db="EMBL/GenBank/DDBJ databases">
        <authorList>
            <person name="Jaros S."/>
            <person name="Januszkiewicz K."/>
            <person name="Wedrychowicz H."/>
        </authorList>
    </citation>
    <scope>NUCLEOTIDE SEQUENCE [LARGE SCALE GENOMIC DNA]</scope>
    <source>
        <strain evidence="6 7">LMG 20594</strain>
    </source>
</reference>
<keyword evidence="2" id="KW-0238">DNA-binding</keyword>
<dbReference type="PANTHER" id="PTHR43537:SF5">
    <property type="entry name" value="UXU OPERON TRANSCRIPTIONAL REGULATOR"/>
    <property type="match status" value="1"/>
</dbReference>
<keyword evidence="8" id="KW-1185">Reference proteome</keyword>
<dbReference type="InterPro" id="IPR000524">
    <property type="entry name" value="Tscrpt_reg_HTH_GntR"/>
</dbReference>
<gene>
    <name evidence="5" type="ORF">J2804_004059</name>
    <name evidence="6" type="ORF">SAMN05192548_102469</name>
</gene>
<dbReference type="Gene3D" id="1.20.120.530">
    <property type="entry name" value="GntR ligand-binding domain-like"/>
    <property type="match status" value="1"/>
</dbReference>
<reference evidence="5 8" key="2">
    <citation type="submission" date="2023-07" db="EMBL/GenBank/DDBJ databases">
        <title>Sorghum-associated microbial communities from plants grown in Nebraska, USA.</title>
        <authorList>
            <person name="Schachtman D."/>
        </authorList>
    </citation>
    <scope>NUCLEOTIDE SEQUENCE [LARGE SCALE GENOMIC DNA]</scope>
    <source>
        <strain evidence="5 8">DS1316</strain>
    </source>
</reference>
<dbReference type="SUPFAM" id="SSF46785">
    <property type="entry name" value="Winged helix' DNA-binding domain"/>
    <property type="match status" value="1"/>
</dbReference>
<dbReference type="GO" id="GO:0003677">
    <property type="term" value="F:DNA binding"/>
    <property type="evidence" value="ECO:0007669"/>
    <property type="project" value="UniProtKB-KW"/>
</dbReference>
<accession>A0A1M6SXM2</accession>
<dbReference type="GO" id="GO:0003700">
    <property type="term" value="F:DNA-binding transcription factor activity"/>
    <property type="evidence" value="ECO:0007669"/>
    <property type="project" value="InterPro"/>
</dbReference>
<dbReference type="CDD" id="cd07377">
    <property type="entry name" value="WHTH_GntR"/>
    <property type="match status" value="1"/>
</dbReference>
<sequence>MKPQTMELKSVQPRRLYHLIGDQIRAYIAANHLSTGDRLPPERDLAQQLNVSRPSVREALIALEIQGVVEIKMGAGVFVCSAAPVSEALRDKIGDSPSDIMQARAAIEGCVASLACARLTDEGLSRLQELVADMRRSIAEGGSPVEADRQFHMCIAEMAQNAVLTRVVGELFDERHAPIAEKLRRQTENASTWNAALVEHEMIVAALIARDALEAQTAMRLHLKASEVRWIGSLNTGH</sequence>
<keyword evidence="3" id="KW-0804">Transcription</keyword>
<dbReference type="PRINTS" id="PR00035">
    <property type="entry name" value="HTHGNTR"/>
</dbReference>
<dbReference type="InterPro" id="IPR011711">
    <property type="entry name" value="GntR_C"/>
</dbReference>
<dbReference type="EMBL" id="JAVDRP010000007">
    <property type="protein sequence ID" value="MDR6410637.1"/>
    <property type="molecule type" value="Genomic_DNA"/>
</dbReference>
<dbReference type="RefSeq" id="WP_235004905.1">
    <property type="nucleotide sequence ID" value="NZ_CAXURG020000001.1"/>
</dbReference>
<evidence type="ECO:0000313" key="5">
    <source>
        <dbReference type="EMBL" id="MDR6410637.1"/>
    </source>
</evidence>
<organism evidence="6 7">
    <name type="scientific">Paraburkholderia terricola</name>
    <dbReference type="NCBI Taxonomy" id="169427"/>
    <lineage>
        <taxon>Bacteria</taxon>
        <taxon>Pseudomonadati</taxon>
        <taxon>Pseudomonadota</taxon>
        <taxon>Betaproteobacteria</taxon>
        <taxon>Burkholderiales</taxon>
        <taxon>Burkholderiaceae</taxon>
        <taxon>Paraburkholderia</taxon>
    </lineage>
</organism>
<dbReference type="PROSITE" id="PS50949">
    <property type="entry name" value="HTH_GNTR"/>
    <property type="match status" value="1"/>
</dbReference>
<evidence type="ECO:0000313" key="7">
    <source>
        <dbReference type="Proteomes" id="UP000184395"/>
    </source>
</evidence>
<dbReference type="Proteomes" id="UP001264340">
    <property type="component" value="Unassembled WGS sequence"/>
</dbReference>
<proteinExistence type="predicted"/>
<keyword evidence="5" id="KW-0670">Pyruvate</keyword>
<evidence type="ECO:0000313" key="6">
    <source>
        <dbReference type="EMBL" id="SHK49471.1"/>
    </source>
</evidence>